<dbReference type="EMBL" id="BMOS01000001">
    <property type="protein sequence ID" value="GGN48927.1"/>
    <property type="molecule type" value="Genomic_DNA"/>
</dbReference>
<dbReference type="Pfam" id="PF26326">
    <property type="entry name" value="YtzJ"/>
    <property type="match status" value="1"/>
</dbReference>
<dbReference type="InterPro" id="IPR058867">
    <property type="entry name" value="YtzJ"/>
</dbReference>
<proteinExistence type="predicted"/>
<accession>A0A918CY80</accession>
<keyword evidence="2" id="KW-1185">Reference proteome</keyword>
<dbReference type="AlphaFoldDB" id="A0A918CY80"/>
<comment type="caution">
    <text evidence="1">The sequence shown here is derived from an EMBL/GenBank/DDBJ whole genome shotgun (WGS) entry which is preliminary data.</text>
</comment>
<organism evidence="1 2">
    <name type="scientific">Oceanobacillus indicireducens</name>
    <dbReference type="NCBI Taxonomy" id="1004261"/>
    <lineage>
        <taxon>Bacteria</taxon>
        <taxon>Bacillati</taxon>
        <taxon>Bacillota</taxon>
        <taxon>Bacilli</taxon>
        <taxon>Bacillales</taxon>
        <taxon>Bacillaceae</taxon>
        <taxon>Oceanobacillus</taxon>
    </lineage>
</organism>
<reference evidence="1" key="1">
    <citation type="journal article" date="2014" name="Int. J. Syst. Evol. Microbiol.">
        <title>Complete genome sequence of Corynebacterium casei LMG S-19264T (=DSM 44701T), isolated from a smear-ripened cheese.</title>
        <authorList>
            <consortium name="US DOE Joint Genome Institute (JGI-PGF)"/>
            <person name="Walter F."/>
            <person name="Albersmeier A."/>
            <person name="Kalinowski J."/>
            <person name="Ruckert C."/>
        </authorList>
    </citation>
    <scope>NUCLEOTIDE SEQUENCE</scope>
    <source>
        <strain evidence="1">JCM 17251</strain>
    </source>
</reference>
<protein>
    <submittedName>
        <fullName evidence="1">Uncharacterized protein</fullName>
    </submittedName>
</protein>
<name>A0A918CY80_9BACI</name>
<reference evidence="1" key="2">
    <citation type="submission" date="2020-09" db="EMBL/GenBank/DDBJ databases">
        <authorList>
            <person name="Sun Q."/>
            <person name="Ohkuma M."/>
        </authorList>
    </citation>
    <scope>NUCLEOTIDE SEQUENCE</scope>
    <source>
        <strain evidence="1">JCM 17251</strain>
    </source>
</reference>
<evidence type="ECO:0000313" key="2">
    <source>
        <dbReference type="Proteomes" id="UP000624041"/>
    </source>
</evidence>
<gene>
    <name evidence="1" type="ORF">GCM10007971_01060</name>
</gene>
<dbReference type="RefSeq" id="WP_188855592.1">
    <property type="nucleotide sequence ID" value="NZ_BMOS01000001.1"/>
</dbReference>
<evidence type="ECO:0000313" key="1">
    <source>
        <dbReference type="EMBL" id="GGN48927.1"/>
    </source>
</evidence>
<sequence>MVIPTKSLLNQKIEQLKNGENAFAESPELIRLLERDVAKENLNVVFDKTPAGCWIIPQREDPKNWE</sequence>
<dbReference type="Proteomes" id="UP000624041">
    <property type="component" value="Unassembled WGS sequence"/>
</dbReference>